<keyword evidence="3" id="KW-1185">Reference proteome</keyword>
<sequence>MGGSLNATLSSSEPTLWVSLSHDCKAEMEKALSRCVSGPSVDYNSVVISLGGQISPMAMSKQHTERATSDGAITQQQGNCAQSQISISTESTVSATQSASSSYELPDKNKSSFGTISTSTGAPSETHGPTTAPAPKGFGELDLSICLIKEADYRASGLCHCASGSTRVFESAECTLVH</sequence>
<protein>
    <submittedName>
        <fullName evidence="2">Uncharacterized protein</fullName>
    </submittedName>
</protein>
<reference evidence="3" key="1">
    <citation type="journal article" date="2017" name="Nat. Microbiol.">
        <title>Global analysis of biosynthetic gene clusters reveals vast potential of secondary metabolite production in Penicillium species.</title>
        <authorList>
            <person name="Nielsen J.C."/>
            <person name="Grijseels S."/>
            <person name="Prigent S."/>
            <person name="Ji B."/>
            <person name="Dainat J."/>
            <person name="Nielsen K.F."/>
            <person name="Frisvad J.C."/>
            <person name="Workman M."/>
            <person name="Nielsen J."/>
        </authorList>
    </citation>
    <scope>NUCLEOTIDE SEQUENCE [LARGE SCALE GENOMIC DNA]</scope>
    <source>
        <strain evidence="3">IBT 29525</strain>
    </source>
</reference>
<proteinExistence type="predicted"/>
<dbReference type="AlphaFoldDB" id="A0A1V6QUG5"/>
<name>A0A1V6QUG5_9EURO</name>
<dbReference type="EMBL" id="MDYO01000040">
    <property type="protein sequence ID" value="OQD92592.1"/>
    <property type="molecule type" value="Genomic_DNA"/>
</dbReference>
<evidence type="ECO:0000256" key="1">
    <source>
        <dbReference type="SAM" id="MobiDB-lite"/>
    </source>
</evidence>
<evidence type="ECO:0000313" key="3">
    <source>
        <dbReference type="Proteomes" id="UP000191612"/>
    </source>
</evidence>
<organism evidence="2 3">
    <name type="scientific">Penicillium solitum</name>
    <dbReference type="NCBI Taxonomy" id="60172"/>
    <lineage>
        <taxon>Eukaryota</taxon>
        <taxon>Fungi</taxon>
        <taxon>Dikarya</taxon>
        <taxon>Ascomycota</taxon>
        <taxon>Pezizomycotina</taxon>
        <taxon>Eurotiomycetes</taxon>
        <taxon>Eurotiomycetidae</taxon>
        <taxon>Eurotiales</taxon>
        <taxon>Aspergillaceae</taxon>
        <taxon>Penicillium</taxon>
    </lineage>
</organism>
<dbReference type="Proteomes" id="UP000191612">
    <property type="component" value="Unassembled WGS sequence"/>
</dbReference>
<gene>
    <name evidence="2" type="ORF">PENSOL_c040G02799</name>
</gene>
<feature type="region of interest" description="Disordered" evidence="1">
    <location>
        <begin position="98"/>
        <end position="135"/>
    </location>
</feature>
<comment type="caution">
    <text evidence="2">The sequence shown here is derived from an EMBL/GenBank/DDBJ whole genome shotgun (WGS) entry which is preliminary data.</text>
</comment>
<feature type="compositionally biased region" description="Polar residues" evidence="1">
    <location>
        <begin position="111"/>
        <end position="129"/>
    </location>
</feature>
<evidence type="ECO:0000313" key="2">
    <source>
        <dbReference type="EMBL" id="OQD92592.1"/>
    </source>
</evidence>
<accession>A0A1V6QUG5</accession>